<dbReference type="InterPro" id="IPR013078">
    <property type="entry name" value="His_Pase_superF_clade-1"/>
</dbReference>
<evidence type="ECO:0000256" key="2">
    <source>
        <dbReference type="PIRSR" id="PIRSR613078-2"/>
    </source>
</evidence>
<dbReference type="SMART" id="SM00855">
    <property type="entry name" value="PGAM"/>
    <property type="match status" value="1"/>
</dbReference>
<sequence length="205" mass="23393">MTIFYMVRHGETEWSRDGNRYCGRSDIPLTEMGTLQATLLAALLHKIPFDAAVVSPLTRARNTAIPIVKRLGIDMQVDPRLQEIDFGDWEGLTPPEIEARFPRQWAEWTHDPLKTPAGRSGETAKEVFERMTEVLSEYQHCQNVLIVSHTTAMRLVMAGTLGMPFRHYRKLEINTGDVYVLNMTNMAEIKWRALNWLTSPLGVPL</sequence>
<protein>
    <submittedName>
        <fullName evidence="3">Histidine phosphatase family protein</fullName>
    </submittedName>
</protein>
<feature type="active site" description="Proton donor/acceptor" evidence="1">
    <location>
        <position position="83"/>
    </location>
</feature>
<comment type="caution">
    <text evidence="3">The sequence shown here is derived from an EMBL/GenBank/DDBJ whole genome shotgun (WGS) entry which is preliminary data.</text>
</comment>
<dbReference type="PANTHER" id="PTHR48100">
    <property type="entry name" value="BROAD-SPECIFICITY PHOSPHATASE YOR283W-RELATED"/>
    <property type="match status" value="1"/>
</dbReference>
<dbReference type="Pfam" id="PF00300">
    <property type="entry name" value="His_Phos_1"/>
    <property type="match status" value="1"/>
</dbReference>
<gene>
    <name evidence="3" type="ORF">C7B43_08065</name>
</gene>
<dbReference type="Gene3D" id="3.40.50.1240">
    <property type="entry name" value="Phosphoglycerate mutase-like"/>
    <property type="match status" value="1"/>
</dbReference>
<evidence type="ECO:0000313" key="4">
    <source>
        <dbReference type="Proteomes" id="UP000242699"/>
    </source>
</evidence>
<dbReference type="GO" id="GO:0005737">
    <property type="term" value="C:cytoplasm"/>
    <property type="evidence" value="ECO:0007669"/>
    <property type="project" value="TreeGrafter"/>
</dbReference>
<dbReference type="PIRSF" id="PIRSF000709">
    <property type="entry name" value="6PFK_2-Ptase"/>
    <property type="match status" value="1"/>
</dbReference>
<evidence type="ECO:0000256" key="1">
    <source>
        <dbReference type="PIRSR" id="PIRSR613078-1"/>
    </source>
</evidence>
<dbReference type="AlphaFoldDB" id="A0A2T2X535"/>
<name>A0A2T2X535_9FIRM</name>
<dbReference type="GO" id="GO:0016791">
    <property type="term" value="F:phosphatase activity"/>
    <property type="evidence" value="ECO:0007669"/>
    <property type="project" value="TreeGrafter"/>
</dbReference>
<dbReference type="InterPro" id="IPR029033">
    <property type="entry name" value="His_PPase_superfam"/>
</dbReference>
<dbReference type="InterPro" id="IPR050275">
    <property type="entry name" value="PGM_Phosphatase"/>
</dbReference>
<evidence type="ECO:0000313" key="3">
    <source>
        <dbReference type="EMBL" id="PSR29604.1"/>
    </source>
</evidence>
<feature type="binding site" evidence="2">
    <location>
        <position position="59"/>
    </location>
    <ligand>
        <name>substrate</name>
    </ligand>
</feature>
<dbReference type="SUPFAM" id="SSF53254">
    <property type="entry name" value="Phosphoglycerate mutase-like"/>
    <property type="match status" value="1"/>
</dbReference>
<accession>A0A2T2X535</accession>
<organism evidence="3 4">
    <name type="scientific">Sulfobacillus benefaciens</name>
    <dbReference type="NCBI Taxonomy" id="453960"/>
    <lineage>
        <taxon>Bacteria</taxon>
        <taxon>Bacillati</taxon>
        <taxon>Bacillota</taxon>
        <taxon>Clostridia</taxon>
        <taxon>Eubacteriales</taxon>
        <taxon>Clostridiales Family XVII. Incertae Sedis</taxon>
        <taxon>Sulfobacillus</taxon>
    </lineage>
</organism>
<dbReference type="PANTHER" id="PTHR48100:SF1">
    <property type="entry name" value="HISTIDINE PHOSPHATASE FAMILY PROTEIN-RELATED"/>
    <property type="match status" value="1"/>
</dbReference>
<dbReference type="CDD" id="cd07067">
    <property type="entry name" value="HP_PGM_like"/>
    <property type="match status" value="1"/>
</dbReference>
<reference evidence="3 4" key="1">
    <citation type="journal article" date="2014" name="BMC Genomics">
        <title>Comparison of environmental and isolate Sulfobacillus genomes reveals diverse carbon, sulfur, nitrogen, and hydrogen metabolisms.</title>
        <authorList>
            <person name="Justice N.B."/>
            <person name="Norman A."/>
            <person name="Brown C.T."/>
            <person name="Singh A."/>
            <person name="Thomas B.C."/>
            <person name="Banfield J.F."/>
        </authorList>
    </citation>
    <scope>NUCLEOTIDE SEQUENCE [LARGE SCALE GENOMIC DNA]</scope>
    <source>
        <strain evidence="3">AMDSBA1</strain>
    </source>
</reference>
<dbReference type="Proteomes" id="UP000242699">
    <property type="component" value="Unassembled WGS sequence"/>
</dbReference>
<feature type="active site" description="Tele-phosphohistidine intermediate" evidence="1">
    <location>
        <position position="9"/>
    </location>
</feature>
<proteinExistence type="predicted"/>
<dbReference type="EMBL" id="PXYT01000015">
    <property type="protein sequence ID" value="PSR29604.1"/>
    <property type="molecule type" value="Genomic_DNA"/>
</dbReference>